<evidence type="ECO:0000313" key="1">
    <source>
        <dbReference type="EMBL" id="AFK83955.1"/>
    </source>
</evidence>
<protein>
    <submittedName>
        <fullName evidence="1">B121</fullName>
    </submittedName>
</protein>
<dbReference type="EMBL" id="JQ805139">
    <property type="protein sequence ID" value="AFK83955.1"/>
    <property type="molecule type" value="Genomic_DNA"/>
</dbReference>
<dbReference type="GeneID" id="80534846"/>
<accession>I3VQB1</accession>
<proteinExistence type="predicted"/>
<dbReference type="RefSeq" id="YP_010797143.1">
    <property type="nucleotide sequence ID" value="NC_076129.1"/>
</dbReference>
<keyword evidence="2" id="KW-1185">Reference proteome</keyword>
<name>I3VQB1_9BETA</name>
<evidence type="ECO:0000313" key="2">
    <source>
        <dbReference type="Proteomes" id="UP000103899"/>
    </source>
</evidence>
<dbReference type="KEGG" id="vg:80534846"/>
<dbReference type="Proteomes" id="UP000103899">
    <property type="component" value="Segment"/>
</dbReference>
<sequence length="215" mass="23824">MLRFYVMFFGLSCAMAGFTLPKANVSLTYRYGNGILTAMCGIAFIGDRAHLSIEIAGQKITLYSVSAIDDEIFYSITFTLKHPGLFGLTLTCVGDYSSDAMLGEPATVAATVRDTAETYDLGTVILSARSGYSLSSDHKIFVCTYLLNNKYAQTFLGGHKDVLLNLESQLTIPKKINIAIKRPNSAEWNNFSCRILEYEHIMSIYMDEAKEKCLV</sequence>
<reference evidence="1 2" key="1">
    <citation type="journal article" date="2012" name="J. Virol.">
        <title>A Novel Bat Herpesvirus Encodes Homologues of Major Histocompatibility Complex Classes I and II, C-Type Lectin, and a Unique Family of Immune-Related Genes.</title>
        <authorList>
            <person name="Zhang H."/>
            <person name="Todd S."/>
            <person name="Tachedjian M."/>
            <person name="Barr J.A."/>
            <person name="Luo M."/>
            <person name="Yu M."/>
            <person name="Marsh G.A."/>
            <person name="Crameri G."/>
            <person name="Wang L.F."/>
        </authorList>
    </citation>
    <scope>NUCLEOTIDE SEQUENCE [LARGE SCALE GENOMIC DNA]</scope>
    <source>
        <strain evidence="1">B7D8</strain>
    </source>
</reference>
<organism evidence="1 2">
    <name type="scientific">miniopterid betaherpesvirus 1</name>
    <dbReference type="NCBI Taxonomy" id="3070189"/>
    <lineage>
        <taxon>Viruses</taxon>
        <taxon>Duplodnaviria</taxon>
        <taxon>Heunggongvirae</taxon>
        <taxon>Peploviricota</taxon>
        <taxon>Herviviricetes</taxon>
        <taxon>Herpesvirales</taxon>
        <taxon>Orthoherpesviridae</taxon>
        <taxon>Betaherpesvirinae</taxon>
        <taxon>Quwivirus</taxon>
        <taxon>Quwivirus miniopteridbeta1</taxon>
    </lineage>
</organism>